<dbReference type="EMBL" id="BMAT01004045">
    <property type="protein sequence ID" value="GFR67049.1"/>
    <property type="molecule type" value="Genomic_DNA"/>
</dbReference>
<reference evidence="2 3" key="1">
    <citation type="journal article" date="2021" name="Elife">
        <title>Chloroplast acquisition without the gene transfer in kleptoplastic sea slugs, Plakobranchus ocellatus.</title>
        <authorList>
            <person name="Maeda T."/>
            <person name="Takahashi S."/>
            <person name="Yoshida T."/>
            <person name="Shimamura S."/>
            <person name="Takaki Y."/>
            <person name="Nagai Y."/>
            <person name="Toyoda A."/>
            <person name="Suzuki Y."/>
            <person name="Arimoto A."/>
            <person name="Ishii H."/>
            <person name="Satoh N."/>
            <person name="Nishiyama T."/>
            <person name="Hasebe M."/>
            <person name="Maruyama T."/>
            <person name="Minagawa J."/>
            <person name="Obokata J."/>
            <person name="Shigenobu S."/>
        </authorList>
    </citation>
    <scope>NUCLEOTIDE SEQUENCE [LARGE SCALE GENOMIC DNA]</scope>
</reference>
<feature type="region of interest" description="Disordered" evidence="1">
    <location>
        <begin position="88"/>
        <end position="107"/>
    </location>
</feature>
<organism evidence="2 3">
    <name type="scientific">Elysia marginata</name>
    <dbReference type="NCBI Taxonomy" id="1093978"/>
    <lineage>
        <taxon>Eukaryota</taxon>
        <taxon>Metazoa</taxon>
        <taxon>Spiralia</taxon>
        <taxon>Lophotrochozoa</taxon>
        <taxon>Mollusca</taxon>
        <taxon>Gastropoda</taxon>
        <taxon>Heterobranchia</taxon>
        <taxon>Euthyneura</taxon>
        <taxon>Panpulmonata</taxon>
        <taxon>Sacoglossa</taxon>
        <taxon>Placobranchoidea</taxon>
        <taxon>Plakobranchidae</taxon>
        <taxon>Elysia</taxon>
    </lineage>
</organism>
<comment type="caution">
    <text evidence="2">The sequence shown here is derived from an EMBL/GenBank/DDBJ whole genome shotgun (WGS) entry which is preliminary data.</text>
</comment>
<name>A0AAV4F186_9GAST</name>
<evidence type="ECO:0000256" key="1">
    <source>
        <dbReference type="SAM" id="MobiDB-lite"/>
    </source>
</evidence>
<evidence type="ECO:0000313" key="2">
    <source>
        <dbReference type="EMBL" id="GFR67049.1"/>
    </source>
</evidence>
<feature type="compositionally biased region" description="Basic and acidic residues" evidence="1">
    <location>
        <begin position="97"/>
        <end position="107"/>
    </location>
</feature>
<proteinExistence type="predicted"/>
<gene>
    <name evidence="2" type="ORF">ElyMa_001987000</name>
</gene>
<protein>
    <submittedName>
        <fullName evidence="2">Uncharacterized protein</fullName>
    </submittedName>
</protein>
<sequence length="113" mass="12905">MGEGKTFQIYDELEGVLGRDPHISTTNKGLLIEVRDENIKKKLLSLRAVAGVPVRASPDRFLNTSKGVVLHKDLSNCKEEKFIKKMPRSHIRKTHKKTEGRGDDPHEYLHFDL</sequence>
<accession>A0AAV4F186</accession>
<keyword evidence="3" id="KW-1185">Reference proteome</keyword>
<dbReference type="Proteomes" id="UP000762676">
    <property type="component" value="Unassembled WGS sequence"/>
</dbReference>
<dbReference type="AlphaFoldDB" id="A0AAV4F186"/>
<evidence type="ECO:0000313" key="3">
    <source>
        <dbReference type="Proteomes" id="UP000762676"/>
    </source>
</evidence>